<organism evidence="3 4">
    <name type="scientific">Desulfatibacillum alkenivorans DSM 16219</name>
    <dbReference type="NCBI Taxonomy" id="1121393"/>
    <lineage>
        <taxon>Bacteria</taxon>
        <taxon>Pseudomonadati</taxon>
        <taxon>Thermodesulfobacteriota</taxon>
        <taxon>Desulfobacteria</taxon>
        <taxon>Desulfobacterales</taxon>
        <taxon>Desulfatibacillaceae</taxon>
        <taxon>Desulfatibacillum</taxon>
    </lineage>
</organism>
<evidence type="ECO:0000313" key="4">
    <source>
        <dbReference type="Proteomes" id="UP000183994"/>
    </source>
</evidence>
<dbReference type="EMBL" id="FQZU01000013">
    <property type="protein sequence ID" value="SHJ86504.1"/>
    <property type="molecule type" value="Genomic_DNA"/>
</dbReference>
<feature type="region of interest" description="Disordered" evidence="1">
    <location>
        <begin position="50"/>
        <end position="70"/>
    </location>
</feature>
<feature type="chain" id="PRO_5012296834" evidence="2">
    <location>
        <begin position="29"/>
        <end position="371"/>
    </location>
</feature>
<name>A0A1M6MSS9_9BACT</name>
<evidence type="ECO:0000313" key="3">
    <source>
        <dbReference type="EMBL" id="SHJ86504.1"/>
    </source>
</evidence>
<proteinExistence type="predicted"/>
<keyword evidence="2" id="KW-0732">Signal</keyword>
<sequence length="371" mass="40354">MLPMLFGSRRKASGLCLIMAAFFCLIFAAGCGTEGKGNDDGVIPSYDGSAGTGGSGGSSGGSSSGGGVVDNTSDDGEANNLILKSSHLTTNSVGTNIVIGEVQYTGKNVAYDCAVKARFYDVNGAMIFVNGASIFSQRPLLLASSGYSQYCLATGETGYFMVGFGGALADLDRYEIAPKCLVSKIGEDVKNPENEIEFKTKKAFELTALEYYGQEYYDYLVILDQVPDYFPMYAIELDYTNKGDDSIYDAYAQVAWFVDGELYEIEKVDLFQGVREVTANVSYAQTIYSYLKAGNVEHVLMPLWHERAPISKKAGESEAYEAASGAGAIAGDNAISNTYVHYVDQDQWFIINEYGWEEPYFFPPKDSKAKR</sequence>
<dbReference type="Proteomes" id="UP000183994">
    <property type="component" value="Unassembled WGS sequence"/>
</dbReference>
<dbReference type="AlphaFoldDB" id="A0A1M6MSS9"/>
<reference evidence="4" key="1">
    <citation type="submission" date="2016-11" db="EMBL/GenBank/DDBJ databases">
        <authorList>
            <person name="Varghese N."/>
            <person name="Submissions S."/>
        </authorList>
    </citation>
    <scope>NUCLEOTIDE SEQUENCE [LARGE SCALE GENOMIC DNA]</scope>
    <source>
        <strain evidence="4">DSM 16219</strain>
    </source>
</reference>
<evidence type="ECO:0000256" key="1">
    <source>
        <dbReference type="SAM" id="MobiDB-lite"/>
    </source>
</evidence>
<gene>
    <name evidence="3" type="ORF">SAMN02745216_02427</name>
</gene>
<evidence type="ECO:0000256" key="2">
    <source>
        <dbReference type="SAM" id="SignalP"/>
    </source>
</evidence>
<feature type="compositionally biased region" description="Gly residues" evidence="1">
    <location>
        <begin position="50"/>
        <end position="68"/>
    </location>
</feature>
<accession>A0A1M6MSS9</accession>
<feature type="signal peptide" evidence="2">
    <location>
        <begin position="1"/>
        <end position="28"/>
    </location>
</feature>
<protein>
    <submittedName>
        <fullName evidence="3">Uncharacterized protein</fullName>
    </submittedName>
</protein>
<keyword evidence="4" id="KW-1185">Reference proteome</keyword>